<proteinExistence type="inferred from homology"/>
<protein>
    <recommendedName>
        <fullName evidence="3">D-serine dehydratase-like domain-containing protein</fullName>
    </recommendedName>
</protein>
<evidence type="ECO:0000259" key="3">
    <source>
        <dbReference type="SMART" id="SM01119"/>
    </source>
</evidence>
<name>A0A7I9V5I9_9ACTN</name>
<keyword evidence="2" id="KW-0456">Lyase</keyword>
<dbReference type="InterPro" id="IPR026956">
    <property type="entry name" value="D-ser_dehydrat-like_dom"/>
</dbReference>
<dbReference type="InterPro" id="IPR042208">
    <property type="entry name" value="D-ser_dehydrat-like_sf"/>
</dbReference>
<dbReference type="Pfam" id="PF01168">
    <property type="entry name" value="Ala_racemase_N"/>
    <property type="match status" value="1"/>
</dbReference>
<dbReference type="GO" id="GO:0008721">
    <property type="term" value="F:D-serine ammonia-lyase activity"/>
    <property type="evidence" value="ECO:0007669"/>
    <property type="project" value="TreeGrafter"/>
</dbReference>
<dbReference type="SUPFAM" id="SSF51419">
    <property type="entry name" value="PLP-binding barrel"/>
    <property type="match status" value="1"/>
</dbReference>
<dbReference type="Proteomes" id="UP000444960">
    <property type="component" value="Unassembled WGS sequence"/>
</dbReference>
<dbReference type="InterPro" id="IPR001608">
    <property type="entry name" value="Ala_racemase_N"/>
</dbReference>
<keyword evidence="5" id="KW-1185">Reference proteome</keyword>
<sequence length="361" mass="37786">MGDMVGTPTVIVDVDVVDRNIAAMAAAMTAKGVALRPHAKTHKIVEIARKQIGAGATGLTVATIGEAEVFADAGIDDVFIAYPLWLTRSSAHRLAALAARIDVSFGIDSVEAAVAAGRLLGDAASNVEVVIELDSGHHRTGVRPDEVVAVANAATDAGLRVSGVFTFPGHSYGPDAQAAAAAQEAKTLRRAADLLTKAGFRVDVRSGGSTPSALLVDSDVVTESRPGVYVFGDAQQWELGRVSADDIALTVLATVVGRYDRPGDRRIVLDSGSKILGSDRPAWATGFARLIDYPDARVTALSEHHATVEFGENATLPARGSRIRVVPNHVCPVLNLVDDVAVVRGGLVVDRWRVAARGRNG</sequence>
<comment type="similarity">
    <text evidence="1">Belongs to the DSD1 family.</text>
</comment>
<dbReference type="SMART" id="SM01119">
    <property type="entry name" value="D-ser_dehydrat"/>
    <property type="match status" value="1"/>
</dbReference>
<dbReference type="RefSeq" id="WP_161894207.1">
    <property type="nucleotide sequence ID" value="NZ_BJOV01000002.1"/>
</dbReference>
<dbReference type="Pfam" id="PF14031">
    <property type="entry name" value="D-ser_dehydrat"/>
    <property type="match status" value="1"/>
</dbReference>
<dbReference type="GO" id="GO:0036088">
    <property type="term" value="P:D-serine catabolic process"/>
    <property type="evidence" value="ECO:0007669"/>
    <property type="project" value="TreeGrafter"/>
</dbReference>
<accession>A0A7I9V5I9</accession>
<dbReference type="OrthoDB" id="9811417at2"/>
<gene>
    <name evidence="4" type="ORF">nbrc107696_07370</name>
</gene>
<evidence type="ECO:0000256" key="1">
    <source>
        <dbReference type="ARBA" id="ARBA00005323"/>
    </source>
</evidence>
<evidence type="ECO:0000313" key="5">
    <source>
        <dbReference type="Proteomes" id="UP000444960"/>
    </source>
</evidence>
<feature type="domain" description="D-serine dehydratase-like" evidence="3">
    <location>
        <begin position="248"/>
        <end position="344"/>
    </location>
</feature>
<dbReference type="InterPro" id="IPR051466">
    <property type="entry name" value="D-amino_acid_metab_enzyme"/>
</dbReference>
<evidence type="ECO:0000313" key="4">
    <source>
        <dbReference type="EMBL" id="GEE00291.1"/>
    </source>
</evidence>
<dbReference type="Gene3D" id="2.40.37.20">
    <property type="entry name" value="D-serine dehydratase-like domain"/>
    <property type="match status" value="1"/>
</dbReference>
<dbReference type="AlphaFoldDB" id="A0A7I9V5I9"/>
<evidence type="ECO:0000256" key="2">
    <source>
        <dbReference type="ARBA" id="ARBA00023239"/>
    </source>
</evidence>
<dbReference type="InterPro" id="IPR029066">
    <property type="entry name" value="PLP-binding_barrel"/>
</dbReference>
<dbReference type="Gene3D" id="3.20.20.10">
    <property type="entry name" value="Alanine racemase"/>
    <property type="match status" value="1"/>
</dbReference>
<reference evidence="5" key="1">
    <citation type="submission" date="2019-06" db="EMBL/GenBank/DDBJ databases">
        <title>Gordonia isolated from sludge of a wastewater treatment plant.</title>
        <authorList>
            <person name="Tamura T."/>
            <person name="Aoyama K."/>
            <person name="Kang Y."/>
            <person name="Saito S."/>
            <person name="Akiyama N."/>
            <person name="Yazawa K."/>
            <person name="Gonoi T."/>
            <person name="Mikami Y."/>
        </authorList>
    </citation>
    <scope>NUCLEOTIDE SEQUENCE [LARGE SCALE GENOMIC DNA]</scope>
    <source>
        <strain evidence="5">NBRC 107696</strain>
    </source>
</reference>
<dbReference type="PANTHER" id="PTHR28004:SF2">
    <property type="entry name" value="D-SERINE DEHYDRATASE"/>
    <property type="match status" value="1"/>
</dbReference>
<dbReference type="PANTHER" id="PTHR28004">
    <property type="entry name" value="ZGC:162816-RELATED"/>
    <property type="match status" value="1"/>
</dbReference>
<comment type="caution">
    <text evidence="4">The sequence shown here is derived from an EMBL/GenBank/DDBJ whole genome shotgun (WGS) entry which is preliminary data.</text>
</comment>
<dbReference type="EMBL" id="BJOV01000002">
    <property type="protein sequence ID" value="GEE00291.1"/>
    <property type="molecule type" value="Genomic_DNA"/>
</dbReference>
<organism evidence="4 5">
    <name type="scientific">Gordonia spumicola</name>
    <dbReference type="NCBI Taxonomy" id="589161"/>
    <lineage>
        <taxon>Bacteria</taxon>
        <taxon>Bacillati</taxon>
        <taxon>Actinomycetota</taxon>
        <taxon>Actinomycetes</taxon>
        <taxon>Mycobacteriales</taxon>
        <taxon>Gordoniaceae</taxon>
        <taxon>Gordonia</taxon>
    </lineage>
</organism>